<sequence>MVIKKRSLLWDWTNTQKVPKQMEKVNFDGPISSVSNWNAWVPPELEGRAPFRPMIHLERELAGNEWKWILESKESIVHFFNEPERAGISVEKAAKYWKDQVVPALRKERHKELVSPSCASDPAGTDWIIRFMNHPDVKADPPNYLGIHYYGTEGWEAKKYIEDLHNKFPAQKVIVSEIASISRHPPSVEGFMIDMCNWFDERDWVFEYGFFGCITHLADEFVSPAAQLMREDGSFTPLMERYMDQQPMHW</sequence>
<accession>A0ABR3UYK9</accession>
<dbReference type="Pfam" id="PF11790">
    <property type="entry name" value="Glyco_hydro_cc"/>
    <property type="match status" value="1"/>
</dbReference>
<evidence type="ECO:0000259" key="1">
    <source>
        <dbReference type="Pfam" id="PF11790"/>
    </source>
</evidence>
<dbReference type="RefSeq" id="XP_069312131.1">
    <property type="nucleotide sequence ID" value="XM_069447231.1"/>
</dbReference>
<name>A0ABR3UYK9_9PLEO</name>
<dbReference type="InterPro" id="IPR017853">
    <property type="entry name" value="GH"/>
</dbReference>
<dbReference type="InterPro" id="IPR053183">
    <property type="entry name" value="ASL1"/>
</dbReference>
<feature type="domain" description="Asl1-like glycosyl hydrolase catalytic" evidence="1">
    <location>
        <begin position="26"/>
        <end position="242"/>
    </location>
</feature>
<dbReference type="GeneID" id="96082211"/>
<dbReference type="PANTHER" id="PTHR34154">
    <property type="entry name" value="ALKALI-SENSITIVE LINKAGE PROTEIN 1"/>
    <property type="match status" value="1"/>
</dbReference>
<dbReference type="EMBL" id="JBHGVX010000001">
    <property type="protein sequence ID" value="KAL1801547.1"/>
    <property type="molecule type" value="Genomic_DNA"/>
</dbReference>
<gene>
    <name evidence="2" type="ORF">ACET3X_001889</name>
</gene>
<dbReference type="PANTHER" id="PTHR34154:SF3">
    <property type="entry name" value="ALKALI-SENSITIVE LINKAGE PROTEIN 1"/>
    <property type="match status" value="1"/>
</dbReference>
<evidence type="ECO:0000313" key="2">
    <source>
        <dbReference type="EMBL" id="KAL1801547.1"/>
    </source>
</evidence>
<dbReference type="InterPro" id="IPR024655">
    <property type="entry name" value="Asl1_glyco_hydro_catalytic"/>
</dbReference>
<dbReference type="Proteomes" id="UP001578633">
    <property type="component" value="Chromosome 1"/>
</dbReference>
<organism evidence="2 3">
    <name type="scientific">Alternaria dauci</name>
    <dbReference type="NCBI Taxonomy" id="48095"/>
    <lineage>
        <taxon>Eukaryota</taxon>
        <taxon>Fungi</taxon>
        <taxon>Dikarya</taxon>
        <taxon>Ascomycota</taxon>
        <taxon>Pezizomycotina</taxon>
        <taxon>Dothideomycetes</taxon>
        <taxon>Pleosporomycetidae</taxon>
        <taxon>Pleosporales</taxon>
        <taxon>Pleosporineae</taxon>
        <taxon>Pleosporaceae</taxon>
        <taxon>Alternaria</taxon>
        <taxon>Alternaria sect. Porri</taxon>
    </lineage>
</organism>
<evidence type="ECO:0000313" key="3">
    <source>
        <dbReference type="Proteomes" id="UP001578633"/>
    </source>
</evidence>
<proteinExistence type="predicted"/>
<reference evidence="2 3" key="1">
    <citation type="submission" date="2024-09" db="EMBL/GenBank/DDBJ databases">
        <title>T2T genomes of carrot and Alternaria dauci and their utility for understanding host-pathogen interaction during carrot leaf blight disease.</title>
        <authorList>
            <person name="Liu W."/>
            <person name="Xu S."/>
            <person name="Ou C."/>
            <person name="Liu X."/>
            <person name="Zhuang F."/>
            <person name="Deng X.W."/>
        </authorList>
    </citation>
    <scope>NUCLEOTIDE SEQUENCE [LARGE SCALE GENOMIC DNA]</scope>
    <source>
        <strain evidence="2 3">A2016</strain>
    </source>
</reference>
<protein>
    <recommendedName>
        <fullName evidence="1">Asl1-like glycosyl hydrolase catalytic domain-containing protein</fullName>
    </recommendedName>
</protein>
<comment type="caution">
    <text evidence="2">The sequence shown here is derived from an EMBL/GenBank/DDBJ whole genome shotgun (WGS) entry which is preliminary data.</text>
</comment>
<dbReference type="SUPFAM" id="SSF51445">
    <property type="entry name" value="(Trans)glycosidases"/>
    <property type="match status" value="1"/>
</dbReference>
<keyword evidence="3" id="KW-1185">Reference proteome</keyword>